<protein>
    <submittedName>
        <fullName evidence="1">Uncharacterized protein</fullName>
    </submittedName>
</protein>
<gene>
    <name evidence="1" type="ORF">CFS9_37970</name>
</gene>
<organism evidence="1">
    <name type="scientific">Flavobacterium sp. CFS9</name>
    <dbReference type="NCBI Taxonomy" id="3143118"/>
    <lineage>
        <taxon>Bacteria</taxon>
        <taxon>Pseudomonadati</taxon>
        <taxon>Bacteroidota</taxon>
        <taxon>Flavobacteriia</taxon>
        <taxon>Flavobacteriales</taxon>
        <taxon>Flavobacteriaceae</taxon>
        <taxon>Flavobacterium</taxon>
    </lineage>
</organism>
<dbReference type="EMBL" id="AP031573">
    <property type="protein sequence ID" value="BFM45156.1"/>
    <property type="molecule type" value="Genomic_DNA"/>
</dbReference>
<evidence type="ECO:0000313" key="1">
    <source>
        <dbReference type="EMBL" id="BFM45156.1"/>
    </source>
</evidence>
<reference evidence="1" key="1">
    <citation type="submission" date="2024-05" db="EMBL/GenBank/DDBJ databases">
        <title>Whole-Genome Sequence of CFS9, a Potential Fish Probiotic Isolated from the Body Surface of Silurus asotus.</title>
        <authorList>
            <person name="Kojima M."/>
            <person name="Tobioka K."/>
            <person name="Yokota K."/>
            <person name="Nakatani H."/>
            <person name="Hori K."/>
            <person name="Tamaru Y."/>
            <person name="Okazaki F."/>
        </authorList>
    </citation>
    <scope>NUCLEOTIDE SEQUENCE</scope>
    <source>
        <strain evidence="1">CFS9</strain>
    </source>
</reference>
<dbReference type="AlphaFoldDB" id="A0AAT9H738"/>
<accession>A0AAT9H738</accession>
<name>A0AAT9H738_9FLAO</name>
<proteinExistence type="predicted"/>
<dbReference type="RefSeq" id="WP_369616160.1">
    <property type="nucleotide sequence ID" value="NZ_AP031573.1"/>
</dbReference>
<sequence length="81" mass="9282">MRSFGKEHCGELKQNALKIADALIANKQQTYTWQEELLPSIKSSAQNVLKKNSVLIQEQYTIKLLVLQQEEVVLRERLAGK</sequence>